<keyword evidence="2" id="KW-1185">Reference proteome</keyword>
<evidence type="ECO:0000313" key="2">
    <source>
        <dbReference type="Proteomes" id="UP001212602"/>
    </source>
</evidence>
<organism evidence="1 2">
    <name type="scientific">Xenophilus arseniciresistens</name>
    <dbReference type="NCBI Taxonomy" id="1283306"/>
    <lineage>
        <taxon>Bacteria</taxon>
        <taxon>Pseudomonadati</taxon>
        <taxon>Pseudomonadota</taxon>
        <taxon>Betaproteobacteria</taxon>
        <taxon>Burkholderiales</taxon>
        <taxon>Comamonadaceae</taxon>
        <taxon>Xenophilus</taxon>
    </lineage>
</organism>
<reference evidence="1" key="1">
    <citation type="submission" date="2023-01" db="EMBL/GenBank/DDBJ databases">
        <title>Xenophilus mangrovi sp. nov., isolated from soil of Mangrove nature reserve.</title>
        <authorList>
            <person name="Xu S."/>
            <person name="Liu Z."/>
            <person name="Xu Y."/>
        </authorList>
    </citation>
    <scope>NUCLEOTIDE SEQUENCE</scope>
    <source>
        <strain evidence="1">YW8</strain>
    </source>
</reference>
<dbReference type="AlphaFoldDB" id="A0AAE3T1Z5"/>
<accession>A0AAE3T1Z5</accession>
<protein>
    <submittedName>
        <fullName evidence="1">Uncharacterized protein</fullName>
    </submittedName>
</protein>
<dbReference type="EMBL" id="JAQIPB010000014">
    <property type="protein sequence ID" value="MDA7419150.1"/>
    <property type="molecule type" value="Genomic_DNA"/>
</dbReference>
<dbReference type="Proteomes" id="UP001212602">
    <property type="component" value="Unassembled WGS sequence"/>
</dbReference>
<sequence>MWTRMPDRLFFLANSFVHRTLHKLVFAAVLGICLLWGTAGALRAPAHAAAATSAAHEWPRQWDGAALRPLALGEVEARFARQFPGQIARMTDGARVFVMRHVTEPTRMLHPATDCYRALGWRIEQARLERDAQERLWRCFTARREHAVRVCERIEDAAGQSFTDTSAWYWAGVGGKSAGPWQAVTLATPLP</sequence>
<name>A0AAE3T1Z5_9BURK</name>
<gene>
    <name evidence="1" type="ORF">PGB34_22485</name>
</gene>
<comment type="caution">
    <text evidence="1">The sequence shown here is derived from an EMBL/GenBank/DDBJ whole genome shotgun (WGS) entry which is preliminary data.</text>
</comment>
<proteinExistence type="predicted"/>
<evidence type="ECO:0000313" key="1">
    <source>
        <dbReference type="EMBL" id="MDA7419150.1"/>
    </source>
</evidence>